<protein>
    <submittedName>
        <fullName evidence="1">Uncharacterized protein</fullName>
    </submittedName>
</protein>
<proteinExistence type="predicted"/>
<evidence type="ECO:0000313" key="2">
    <source>
        <dbReference type="Proteomes" id="UP000287394"/>
    </source>
</evidence>
<accession>A0A402CRJ1</accession>
<sequence>MTVLPALWIFSICAAHADPAGASKHELALHAAPPQSVIDTMHWSKPENLPEGVASITASGSSLVVVGTDAGFARVQEIAPFVDVPVRKVALRVQFVSAKSWDVTASGVSFALLGPAPDKKAAPTIMAGVDTRIQQASGPAVAKLQTALAKSGGSLKTSTVTAVNNTEVSASVGSAPKLPLLAGCAFFITPRVNEDNSVTLFLRPVVTTRSAGSAQKEETQETKLIGKVQSGQPVVIGNLARSGNRASDAELLVFITPAIAENKS</sequence>
<name>A0A402CRJ1_9BACT</name>
<dbReference type="AlphaFoldDB" id="A0A402CRJ1"/>
<gene>
    <name evidence="1" type="ORF">CCAX7_000850</name>
</gene>
<organism evidence="1 2">
    <name type="scientific">Capsulimonas corticalis</name>
    <dbReference type="NCBI Taxonomy" id="2219043"/>
    <lineage>
        <taxon>Bacteria</taxon>
        <taxon>Bacillati</taxon>
        <taxon>Armatimonadota</taxon>
        <taxon>Armatimonadia</taxon>
        <taxon>Capsulimonadales</taxon>
        <taxon>Capsulimonadaceae</taxon>
        <taxon>Capsulimonas</taxon>
    </lineage>
</organism>
<dbReference type="EMBL" id="AP025739">
    <property type="protein sequence ID" value="BDI28034.1"/>
    <property type="molecule type" value="Genomic_DNA"/>
</dbReference>
<reference evidence="1 2" key="1">
    <citation type="journal article" date="2019" name="Int. J. Syst. Evol. Microbiol.">
        <title>Capsulimonas corticalis gen. nov., sp. nov., an aerobic capsulated bacterium, of a novel bacterial order, Capsulimonadales ord. nov., of the class Armatimonadia of the phylum Armatimonadetes.</title>
        <authorList>
            <person name="Li J."/>
            <person name="Kudo C."/>
            <person name="Tonouchi A."/>
        </authorList>
    </citation>
    <scope>NUCLEOTIDE SEQUENCE [LARGE SCALE GENOMIC DNA]</scope>
    <source>
        <strain evidence="1 2">AX-7</strain>
    </source>
</reference>
<dbReference type="Proteomes" id="UP000287394">
    <property type="component" value="Chromosome"/>
</dbReference>
<evidence type="ECO:0000313" key="1">
    <source>
        <dbReference type="EMBL" id="BDI28034.1"/>
    </source>
</evidence>
<keyword evidence="2" id="KW-1185">Reference proteome</keyword>
<dbReference type="KEGG" id="ccot:CCAX7_000850"/>